<keyword evidence="4" id="KW-1133">Transmembrane helix</keyword>
<feature type="compositionally biased region" description="Basic and acidic residues" evidence="6">
    <location>
        <begin position="126"/>
        <end position="142"/>
    </location>
</feature>
<dbReference type="OrthoDB" id="845153at2759"/>
<dbReference type="GO" id="GO:0090158">
    <property type="term" value="P:endoplasmic reticulum membrane organization"/>
    <property type="evidence" value="ECO:0007669"/>
    <property type="project" value="TreeGrafter"/>
</dbReference>
<dbReference type="InterPro" id="IPR008962">
    <property type="entry name" value="PapD-like_sf"/>
</dbReference>
<dbReference type="Proteomes" id="UP000076798">
    <property type="component" value="Unassembled WGS sequence"/>
</dbReference>
<dbReference type="SUPFAM" id="SSF49354">
    <property type="entry name" value="PapD-like"/>
    <property type="match status" value="1"/>
</dbReference>
<keyword evidence="3" id="KW-0812">Transmembrane</keyword>
<protein>
    <submittedName>
        <fullName evidence="8">PapD-like protein</fullName>
    </submittedName>
</protein>
<evidence type="ECO:0000256" key="5">
    <source>
        <dbReference type="ARBA" id="ARBA00023136"/>
    </source>
</evidence>
<dbReference type="InterPro" id="IPR000535">
    <property type="entry name" value="MSP_dom"/>
</dbReference>
<dbReference type="Pfam" id="PF00635">
    <property type="entry name" value="Motile_Sperm"/>
    <property type="match status" value="1"/>
</dbReference>
<evidence type="ECO:0000313" key="8">
    <source>
        <dbReference type="EMBL" id="KZT39953.1"/>
    </source>
</evidence>
<accession>A0A166EU98</accession>
<dbReference type="GO" id="GO:0061817">
    <property type="term" value="P:endoplasmic reticulum-plasma membrane tethering"/>
    <property type="evidence" value="ECO:0007669"/>
    <property type="project" value="TreeGrafter"/>
</dbReference>
<dbReference type="STRING" id="1314776.A0A166EU98"/>
<dbReference type="PANTHER" id="PTHR10809:SF6">
    <property type="entry name" value="AT11025P-RELATED"/>
    <property type="match status" value="1"/>
</dbReference>
<dbReference type="Gene3D" id="2.60.40.10">
    <property type="entry name" value="Immunoglobulins"/>
    <property type="match status" value="1"/>
</dbReference>
<feature type="compositionally biased region" description="Low complexity" evidence="6">
    <location>
        <begin position="258"/>
        <end position="270"/>
    </location>
</feature>
<gene>
    <name evidence="8" type="ORF">SISSUDRAFT_1060746</name>
</gene>
<feature type="domain" description="MSP" evidence="7">
    <location>
        <begin position="4"/>
        <end position="122"/>
    </location>
</feature>
<dbReference type="GO" id="GO:0033149">
    <property type="term" value="F:FFAT motif binding"/>
    <property type="evidence" value="ECO:0007669"/>
    <property type="project" value="TreeGrafter"/>
</dbReference>
<feature type="compositionally biased region" description="Polar residues" evidence="6">
    <location>
        <begin position="178"/>
        <end position="198"/>
    </location>
</feature>
<evidence type="ECO:0000256" key="4">
    <source>
        <dbReference type="ARBA" id="ARBA00022989"/>
    </source>
</evidence>
<name>A0A166EU98_9AGAM</name>
<dbReference type="InterPro" id="IPR016763">
    <property type="entry name" value="VAP"/>
</dbReference>
<keyword evidence="5" id="KW-0472">Membrane</keyword>
<evidence type="ECO:0000256" key="2">
    <source>
        <dbReference type="ARBA" id="ARBA00008932"/>
    </source>
</evidence>
<evidence type="ECO:0000256" key="3">
    <source>
        <dbReference type="ARBA" id="ARBA00022692"/>
    </source>
</evidence>
<comment type="subcellular location">
    <subcellularLocation>
        <location evidence="1">Membrane</location>
        <topology evidence="1">Single-pass type IV membrane protein</topology>
    </subcellularLocation>
</comment>
<evidence type="ECO:0000259" key="7">
    <source>
        <dbReference type="PROSITE" id="PS50202"/>
    </source>
</evidence>
<feature type="compositionally biased region" description="Basic and acidic residues" evidence="6">
    <location>
        <begin position="152"/>
        <end position="164"/>
    </location>
</feature>
<feature type="region of interest" description="Disordered" evidence="6">
    <location>
        <begin position="126"/>
        <end position="270"/>
    </location>
</feature>
<reference evidence="8 9" key="1">
    <citation type="journal article" date="2016" name="Mol. Biol. Evol.">
        <title>Comparative Genomics of Early-Diverging Mushroom-Forming Fungi Provides Insights into the Origins of Lignocellulose Decay Capabilities.</title>
        <authorList>
            <person name="Nagy L.G."/>
            <person name="Riley R."/>
            <person name="Tritt A."/>
            <person name="Adam C."/>
            <person name="Daum C."/>
            <person name="Floudas D."/>
            <person name="Sun H."/>
            <person name="Yadav J.S."/>
            <person name="Pangilinan J."/>
            <person name="Larsson K.H."/>
            <person name="Matsuura K."/>
            <person name="Barry K."/>
            <person name="Labutti K."/>
            <person name="Kuo R."/>
            <person name="Ohm R.A."/>
            <person name="Bhattacharya S.S."/>
            <person name="Shirouzu T."/>
            <person name="Yoshinaga Y."/>
            <person name="Martin F.M."/>
            <person name="Grigoriev I.V."/>
            <person name="Hibbett D.S."/>
        </authorList>
    </citation>
    <scope>NUCLEOTIDE SEQUENCE [LARGE SCALE GENOMIC DNA]</scope>
    <source>
        <strain evidence="8 9">HHB10207 ss-3</strain>
    </source>
</reference>
<dbReference type="InterPro" id="IPR013783">
    <property type="entry name" value="Ig-like_fold"/>
</dbReference>
<organism evidence="8 9">
    <name type="scientific">Sistotremastrum suecicum HHB10207 ss-3</name>
    <dbReference type="NCBI Taxonomy" id="1314776"/>
    <lineage>
        <taxon>Eukaryota</taxon>
        <taxon>Fungi</taxon>
        <taxon>Dikarya</taxon>
        <taxon>Basidiomycota</taxon>
        <taxon>Agaricomycotina</taxon>
        <taxon>Agaricomycetes</taxon>
        <taxon>Sistotremastrales</taxon>
        <taxon>Sistotremastraceae</taxon>
        <taxon>Sistotremastrum</taxon>
    </lineage>
</organism>
<dbReference type="PROSITE" id="PS50202">
    <property type="entry name" value="MSP"/>
    <property type="match status" value="1"/>
</dbReference>
<sequence>MSRSVVVSPASGLNFVRDGPSTLTVTIRNKNIEAVAFKIQTSAQSSYYVRPNKGILEPKRSIDVSVTFHGLTQSPAADGREDRFAVLSMLITPDKENIALDDLWHVYPTQIRRRLFVSTYYTHGHERVKGSAMKKEKQERVRRIIANPSDTRSSRDSTDSRMHTAEQPPSLPVEPPNNDATTPSLTRMHNITSDSLRSLDSRTPAPPYEAVHNDDTLNEPSSPAPHYSPPTVSVEPRRASVSGDRLSPSIRPLPPVPLRRSSYPPRSTSPNTEALITELVTVFDETFANIQRLKFVLDSIPSSLLDSRPYLRPYVARAQGRVSEARV</sequence>
<dbReference type="AlphaFoldDB" id="A0A166EU98"/>
<dbReference type="EMBL" id="KV428039">
    <property type="protein sequence ID" value="KZT39953.1"/>
    <property type="molecule type" value="Genomic_DNA"/>
</dbReference>
<keyword evidence="9" id="KW-1185">Reference proteome</keyword>
<evidence type="ECO:0000256" key="1">
    <source>
        <dbReference type="ARBA" id="ARBA00004211"/>
    </source>
</evidence>
<dbReference type="PANTHER" id="PTHR10809">
    <property type="entry name" value="VESICLE-ASSOCIATED MEMBRANE PROTEIN-ASSOCIATED PROTEIN"/>
    <property type="match status" value="1"/>
</dbReference>
<comment type="similarity">
    <text evidence="2">Belongs to the VAMP-associated protein (VAP) (TC 9.B.17) family.</text>
</comment>
<evidence type="ECO:0000313" key="9">
    <source>
        <dbReference type="Proteomes" id="UP000076798"/>
    </source>
</evidence>
<evidence type="ECO:0000256" key="6">
    <source>
        <dbReference type="SAM" id="MobiDB-lite"/>
    </source>
</evidence>
<proteinExistence type="inferred from homology"/>
<dbReference type="GO" id="GO:0005789">
    <property type="term" value="C:endoplasmic reticulum membrane"/>
    <property type="evidence" value="ECO:0007669"/>
    <property type="project" value="InterPro"/>
</dbReference>
<dbReference type="GO" id="GO:0005886">
    <property type="term" value="C:plasma membrane"/>
    <property type="evidence" value="ECO:0007669"/>
    <property type="project" value="TreeGrafter"/>
</dbReference>